<reference evidence="2" key="1">
    <citation type="journal article" date="2014" name="Front. Microbiol.">
        <title>High frequency of phylogenetically diverse reductive dehalogenase-homologous genes in deep subseafloor sedimentary metagenomes.</title>
        <authorList>
            <person name="Kawai M."/>
            <person name="Futagami T."/>
            <person name="Toyoda A."/>
            <person name="Takaki Y."/>
            <person name="Nishi S."/>
            <person name="Hori S."/>
            <person name="Arai W."/>
            <person name="Tsubouchi T."/>
            <person name="Morono Y."/>
            <person name="Uchiyama I."/>
            <person name="Ito T."/>
            <person name="Fujiyama A."/>
            <person name="Inagaki F."/>
            <person name="Takami H."/>
        </authorList>
    </citation>
    <scope>NUCLEOTIDE SEQUENCE</scope>
    <source>
        <strain evidence="2">Expedition CK06-06</strain>
    </source>
</reference>
<feature type="non-terminal residue" evidence="2">
    <location>
        <position position="32"/>
    </location>
</feature>
<name>X1MPL6_9ZZZZ</name>
<proteinExistence type="predicted"/>
<feature type="compositionally biased region" description="Basic and acidic residues" evidence="1">
    <location>
        <begin position="1"/>
        <end position="14"/>
    </location>
</feature>
<evidence type="ECO:0000313" key="2">
    <source>
        <dbReference type="EMBL" id="GAI08329.1"/>
    </source>
</evidence>
<comment type="caution">
    <text evidence="2">The sequence shown here is derived from an EMBL/GenBank/DDBJ whole genome shotgun (WGS) entry which is preliminary data.</text>
</comment>
<dbReference type="AlphaFoldDB" id="X1MPL6"/>
<evidence type="ECO:0000256" key="1">
    <source>
        <dbReference type="SAM" id="MobiDB-lite"/>
    </source>
</evidence>
<dbReference type="EMBL" id="BARV01006121">
    <property type="protein sequence ID" value="GAI08329.1"/>
    <property type="molecule type" value="Genomic_DNA"/>
</dbReference>
<accession>X1MPL6</accession>
<sequence>MHKDKGHHDGKGDSGEDDEAAGDIGQEEEDND</sequence>
<feature type="region of interest" description="Disordered" evidence="1">
    <location>
        <begin position="1"/>
        <end position="32"/>
    </location>
</feature>
<feature type="compositionally biased region" description="Acidic residues" evidence="1">
    <location>
        <begin position="15"/>
        <end position="32"/>
    </location>
</feature>
<organism evidence="2">
    <name type="scientific">marine sediment metagenome</name>
    <dbReference type="NCBI Taxonomy" id="412755"/>
    <lineage>
        <taxon>unclassified sequences</taxon>
        <taxon>metagenomes</taxon>
        <taxon>ecological metagenomes</taxon>
    </lineage>
</organism>
<gene>
    <name evidence="2" type="ORF">S06H3_12516</name>
</gene>
<protein>
    <submittedName>
        <fullName evidence="2">Uncharacterized protein</fullName>
    </submittedName>
</protein>